<reference evidence="1" key="2">
    <citation type="submission" date="2021-08" db="EMBL/GenBank/DDBJ databases">
        <authorList>
            <person name="Tani A."/>
            <person name="Ola A."/>
            <person name="Ogura Y."/>
            <person name="Katsura K."/>
            <person name="Hayashi T."/>
        </authorList>
    </citation>
    <scope>NUCLEOTIDE SEQUENCE</scope>
    <source>
        <strain evidence="1">DSM 19015</strain>
    </source>
</reference>
<gene>
    <name evidence="1" type="ORF">OCOJLMKI_4715</name>
</gene>
<proteinExistence type="predicted"/>
<evidence type="ECO:0000313" key="1">
    <source>
        <dbReference type="EMBL" id="GJD97484.1"/>
    </source>
</evidence>
<reference evidence="1" key="1">
    <citation type="journal article" date="2021" name="Front. Microbiol.">
        <title>Comprehensive Comparative Genomics and Phenotyping of Methylobacterium Species.</title>
        <authorList>
            <person name="Alessa O."/>
            <person name="Ogura Y."/>
            <person name="Fujitani Y."/>
            <person name="Takami H."/>
            <person name="Hayashi T."/>
            <person name="Sahin N."/>
            <person name="Tani A."/>
        </authorList>
    </citation>
    <scope>NUCLEOTIDE SEQUENCE</scope>
    <source>
        <strain evidence="1">DSM 19015</strain>
    </source>
</reference>
<evidence type="ECO:0008006" key="3">
    <source>
        <dbReference type="Google" id="ProtNLM"/>
    </source>
</evidence>
<accession>A0ABQ4S6H0</accession>
<keyword evidence="2" id="KW-1185">Reference proteome</keyword>
<protein>
    <recommendedName>
        <fullName evidence="3">Phage tail protein</fullName>
    </recommendedName>
</protein>
<dbReference type="Proteomes" id="UP001055125">
    <property type="component" value="Unassembled WGS sequence"/>
</dbReference>
<sequence length="685" mass="75288">MSIQHLVWLEDALDPITDADLATAMEEGNDQILSGTLTRERGALPALEVEMAHPGWGILAPGQRRGVALVVSDDGTMATATVRARGYVRAMPSALTGDTLTLQFECSPEDWEERRDAAARAVLAASQGGLWQADGGRRDPSRRGDATVDFLFGRSQHIVDDLLASTSAFIRHDPVSHEVTLVDVATSARVHNLGDGYDPTSLSVTEGEGAVEQVKWTLFANIQQTASGVCDIASRMPALSSLLGYTVGGNTDMSANIGWSLDQPQIQQVYSAGTPAETGRVWRVESRRIYYIQVPNPNGAGTVTATTYTSTRTTDYHEYQRRQVQTTYFRSWPARFNYNQTRREKVVLTLDVPVQRVGGIRRVLDLGETTLRDLYRPDTTDEDAEILVEGDTAENGFAEGTYAFLAGKLFQAVRDTTEQPYSTRLTRQLDAVVELSDDWVDTGLSAPMPDRSAASFFDTERGKALIAHALLRMRRAALGRLVSWQVTLTCNRDDLPSVDLEDQVRFLLPARWDQPAKECVGRVHKIVEKWSGADGETVTLTLGVPLGTGVEAFARQAVIDRYGGDAYFGVETPFLERGTEFLSAGDDVEFVVTADPLVQHYAPQYLTWHAYAVRDILVRGSAVEQEADFARAAAQGIAPSAQVTRQTQIDVKLLPLISERLIEREIRVQGTLLRSPRGIDLTQAA</sequence>
<organism evidence="1 2">
    <name type="scientific">Methylobacterium iners</name>
    <dbReference type="NCBI Taxonomy" id="418707"/>
    <lineage>
        <taxon>Bacteria</taxon>
        <taxon>Pseudomonadati</taxon>
        <taxon>Pseudomonadota</taxon>
        <taxon>Alphaproteobacteria</taxon>
        <taxon>Hyphomicrobiales</taxon>
        <taxon>Methylobacteriaceae</taxon>
        <taxon>Methylobacterium</taxon>
    </lineage>
</organism>
<name>A0ABQ4S6H0_9HYPH</name>
<evidence type="ECO:0000313" key="2">
    <source>
        <dbReference type="Proteomes" id="UP001055125"/>
    </source>
</evidence>
<comment type="caution">
    <text evidence="1">The sequence shown here is derived from an EMBL/GenBank/DDBJ whole genome shotgun (WGS) entry which is preliminary data.</text>
</comment>
<dbReference type="RefSeq" id="WP_238246542.1">
    <property type="nucleotide sequence ID" value="NZ_BPQP01000089.1"/>
</dbReference>
<dbReference type="EMBL" id="BPQP01000089">
    <property type="protein sequence ID" value="GJD97484.1"/>
    <property type="molecule type" value="Genomic_DNA"/>
</dbReference>